<organism evidence="2 3">
    <name type="scientific">Candidatus Manganitrophus noduliformans</name>
    <dbReference type="NCBI Taxonomy" id="2606439"/>
    <lineage>
        <taxon>Bacteria</taxon>
        <taxon>Pseudomonadati</taxon>
        <taxon>Nitrospirota</taxon>
        <taxon>Nitrospiria</taxon>
        <taxon>Candidatus Troglogloeales</taxon>
        <taxon>Candidatus Manganitrophaceae</taxon>
        <taxon>Candidatus Manganitrophus</taxon>
    </lineage>
</organism>
<reference evidence="2 3" key="1">
    <citation type="journal article" date="2020" name="Nature">
        <title>Bacterial chemolithoautotrophy via manganese oxidation.</title>
        <authorList>
            <person name="Yu H."/>
            <person name="Leadbetter J.R."/>
        </authorList>
    </citation>
    <scope>NUCLEOTIDE SEQUENCE [LARGE SCALE GENOMIC DNA]</scope>
    <source>
        <strain evidence="2 3">Mn-1</strain>
    </source>
</reference>
<accession>A0A7X6DSE9</accession>
<comment type="caution">
    <text evidence="2">The sequence shown here is derived from an EMBL/GenBank/DDBJ whole genome shotgun (WGS) entry which is preliminary data.</text>
</comment>
<keyword evidence="1" id="KW-1133">Transmembrane helix</keyword>
<protein>
    <submittedName>
        <fullName evidence="2">Uncharacterized protein</fullName>
    </submittedName>
</protein>
<evidence type="ECO:0000313" key="2">
    <source>
        <dbReference type="EMBL" id="NKE72382.1"/>
    </source>
</evidence>
<sequence>MLIPLLNTTPQTLLHLPGFLPSAILAGVLYLILLRARGSKWRLAILSLPGTFSHELLHLIVGFLLLARPAGFSLRPKRAGEGWALGSVSFRKINMFNGAFVALAPLLLLPLAWLCLTGLAAPFWANHQWGGWLATGYFTSTLLLAAIPSPQDIKAGRRSLLLYGTVGGLWWLWGSPSWPNWFH</sequence>
<feature type="transmembrane region" description="Helical" evidence="1">
    <location>
        <begin position="129"/>
        <end position="148"/>
    </location>
</feature>
<evidence type="ECO:0000313" key="3">
    <source>
        <dbReference type="Proteomes" id="UP000534783"/>
    </source>
</evidence>
<feature type="transmembrane region" description="Helical" evidence="1">
    <location>
        <begin position="95"/>
        <end position="123"/>
    </location>
</feature>
<name>A0A7X6DSE9_9BACT</name>
<dbReference type="RefSeq" id="WP_168061956.1">
    <property type="nucleotide sequence ID" value="NZ_VTOW01000003.1"/>
</dbReference>
<keyword evidence="1" id="KW-0812">Transmembrane</keyword>
<dbReference type="Proteomes" id="UP000534783">
    <property type="component" value="Unassembled WGS sequence"/>
</dbReference>
<gene>
    <name evidence="2" type="ORF">MNODULE_16650</name>
</gene>
<dbReference type="EMBL" id="VTOW01000003">
    <property type="protein sequence ID" value="NKE72382.1"/>
    <property type="molecule type" value="Genomic_DNA"/>
</dbReference>
<proteinExistence type="predicted"/>
<evidence type="ECO:0000256" key="1">
    <source>
        <dbReference type="SAM" id="Phobius"/>
    </source>
</evidence>
<keyword evidence="3" id="KW-1185">Reference proteome</keyword>
<feature type="transmembrane region" description="Helical" evidence="1">
    <location>
        <begin position="160"/>
        <end position="178"/>
    </location>
</feature>
<keyword evidence="1" id="KW-0472">Membrane</keyword>
<feature type="transmembrane region" description="Helical" evidence="1">
    <location>
        <begin position="12"/>
        <end position="36"/>
    </location>
</feature>
<dbReference type="AlphaFoldDB" id="A0A7X6DSE9"/>